<dbReference type="EMBL" id="AFRT01001359">
    <property type="protein sequence ID" value="ELU40685.1"/>
    <property type="molecule type" value="Genomic_DNA"/>
</dbReference>
<dbReference type="HOGENOM" id="CLU_2623691_0_0_1"/>
<protein>
    <submittedName>
        <fullName evidence="1">Uncharacterized protein</fullName>
    </submittedName>
</protein>
<organism evidence="1 2">
    <name type="scientific">Thanatephorus cucumeris (strain AG1-IA)</name>
    <name type="common">Rice sheath blight fungus</name>
    <name type="synonym">Rhizoctonia solani</name>
    <dbReference type="NCBI Taxonomy" id="983506"/>
    <lineage>
        <taxon>Eukaryota</taxon>
        <taxon>Fungi</taxon>
        <taxon>Dikarya</taxon>
        <taxon>Basidiomycota</taxon>
        <taxon>Agaricomycotina</taxon>
        <taxon>Agaricomycetes</taxon>
        <taxon>Cantharellales</taxon>
        <taxon>Ceratobasidiaceae</taxon>
        <taxon>Rhizoctonia</taxon>
        <taxon>Rhizoctonia solani AG-1</taxon>
    </lineage>
</organism>
<accession>L8WRR7</accession>
<evidence type="ECO:0000313" key="1">
    <source>
        <dbReference type="EMBL" id="ELU40685.1"/>
    </source>
</evidence>
<dbReference type="AlphaFoldDB" id="L8WRR7"/>
<evidence type="ECO:0000313" key="2">
    <source>
        <dbReference type="Proteomes" id="UP000011668"/>
    </source>
</evidence>
<keyword evidence="2" id="KW-1185">Reference proteome</keyword>
<sequence>MICAEFGGRAGLKGGGGGTVSVRRWVRFDTGERLTLPAFKLSSEANNIPIWKVATLVDEHPAHGKQMKWSLVCKNESI</sequence>
<gene>
    <name evidence="1" type="ORF">AG1IA_05276</name>
</gene>
<name>L8WRR7_THACA</name>
<reference evidence="1 2" key="1">
    <citation type="journal article" date="2013" name="Nat. Commun.">
        <title>The evolution and pathogenic mechanisms of the rice sheath blight pathogen.</title>
        <authorList>
            <person name="Zheng A."/>
            <person name="Lin R."/>
            <person name="Xu L."/>
            <person name="Qin P."/>
            <person name="Tang C."/>
            <person name="Ai P."/>
            <person name="Zhang D."/>
            <person name="Liu Y."/>
            <person name="Sun Z."/>
            <person name="Feng H."/>
            <person name="Wang Y."/>
            <person name="Chen Y."/>
            <person name="Liang X."/>
            <person name="Fu R."/>
            <person name="Li Q."/>
            <person name="Zhang J."/>
            <person name="Yu X."/>
            <person name="Xie Z."/>
            <person name="Ding L."/>
            <person name="Guan P."/>
            <person name="Tang J."/>
            <person name="Liang Y."/>
            <person name="Wang S."/>
            <person name="Deng Q."/>
            <person name="Li S."/>
            <person name="Zhu J."/>
            <person name="Wang L."/>
            <person name="Liu H."/>
            <person name="Li P."/>
        </authorList>
    </citation>
    <scope>NUCLEOTIDE SEQUENCE [LARGE SCALE GENOMIC DNA]</scope>
    <source>
        <strain evidence="2">AG-1 IA</strain>
    </source>
</reference>
<dbReference type="Proteomes" id="UP000011668">
    <property type="component" value="Unassembled WGS sequence"/>
</dbReference>
<comment type="caution">
    <text evidence="1">The sequence shown here is derived from an EMBL/GenBank/DDBJ whole genome shotgun (WGS) entry which is preliminary data.</text>
</comment>
<proteinExistence type="predicted"/>